<dbReference type="RefSeq" id="WP_091486636.1">
    <property type="nucleotide sequence ID" value="NZ_BJUX01000009.1"/>
</dbReference>
<evidence type="ECO:0000256" key="1">
    <source>
        <dbReference type="SAM" id="MobiDB-lite"/>
    </source>
</evidence>
<evidence type="ECO:0000256" key="2">
    <source>
        <dbReference type="SAM" id="SignalP"/>
    </source>
</evidence>
<reference evidence="3 6" key="2">
    <citation type="submission" date="2019-07" db="EMBL/GenBank/DDBJ databases">
        <title>Whole genome shotgun sequence of Alkalibacterium putridalgicola NBRC 103243.</title>
        <authorList>
            <person name="Hosoyama A."/>
            <person name="Uohara A."/>
            <person name="Ohji S."/>
            <person name="Ichikawa N."/>
        </authorList>
    </citation>
    <scope>NUCLEOTIDE SEQUENCE [LARGE SCALE GENOMIC DNA]</scope>
    <source>
        <strain evidence="3 6">NBRC 103243</strain>
    </source>
</reference>
<keyword evidence="6" id="KW-1185">Reference proteome</keyword>
<dbReference type="EMBL" id="BJUX01000009">
    <property type="protein sequence ID" value="GEK89037.1"/>
    <property type="molecule type" value="Genomic_DNA"/>
</dbReference>
<feature type="region of interest" description="Disordered" evidence="1">
    <location>
        <begin position="168"/>
        <end position="194"/>
    </location>
</feature>
<evidence type="ECO:0008006" key="7">
    <source>
        <dbReference type="Google" id="ProtNLM"/>
    </source>
</evidence>
<accession>A0A1H7R2G0</accession>
<feature type="compositionally biased region" description="Polar residues" evidence="1">
    <location>
        <begin position="40"/>
        <end position="51"/>
    </location>
</feature>
<evidence type="ECO:0000313" key="6">
    <source>
        <dbReference type="Proteomes" id="UP000321425"/>
    </source>
</evidence>
<evidence type="ECO:0000313" key="4">
    <source>
        <dbReference type="EMBL" id="SEL54373.1"/>
    </source>
</evidence>
<organism evidence="4 5">
    <name type="scientific">Alkalibacterium putridalgicola</name>
    <dbReference type="NCBI Taxonomy" id="426703"/>
    <lineage>
        <taxon>Bacteria</taxon>
        <taxon>Bacillati</taxon>
        <taxon>Bacillota</taxon>
        <taxon>Bacilli</taxon>
        <taxon>Lactobacillales</taxon>
        <taxon>Carnobacteriaceae</taxon>
        <taxon>Alkalibacterium</taxon>
    </lineage>
</organism>
<proteinExistence type="predicted"/>
<feature type="compositionally biased region" description="Low complexity" evidence="1">
    <location>
        <begin position="116"/>
        <end position="133"/>
    </location>
</feature>
<dbReference type="AlphaFoldDB" id="A0A1H7R2G0"/>
<feature type="signal peptide" evidence="2">
    <location>
        <begin position="1"/>
        <end position="21"/>
    </location>
</feature>
<dbReference type="Proteomes" id="UP000321425">
    <property type="component" value="Unassembled WGS sequence"/>
</dbReference>
<dbReference type="PROSITE" id="PS51257">
    <property type="entry name" value="PROKAR_LIPOPROTEIN"/>
    <property type="match status" value="1"/>
</dbReference>
<reference evidence="4 5" key="1">
    <citation type="submission" date="2016-10" db="EMBL/GenBank/DDBJ databases">
        <authorList>
            <person name="de Groot N.N."/>
        </authorList>
    </citation>
    <scope>NUCLEOTIDE SEQUENCE [LARGE SCALE GENOMIC DNA]</scope>
    <source>
        <strain evidence="4 5">DSM 19182</strain>
    </source>
</reference>
<evidence type="ECO:0000313" key="3">
    <source>
        <dbReference type="EMBL" id="GEK89037.1"/>
    </source>
</evidence>
<name>A0A1H7R2G0_9LACT</name>
<dbReference type="EMBL" id="FOBL01000003">
    <property type="protein sequence ID" value="SEL54373.1"/>
    <property type="molecule type" value="Genomic_DNA"/>
</dbReference>
<evidence type="ECO:0000313" key="5">
    <source>
        <dbReference type="Proteomes" id="UP000198548"/>
    </source>
</evidence>
<feature type="chain" id="PRO_5011628464" description="Host cell surface-exposed lipoprotein" evidence="2">
    <location>
        <begin position="22"/>
        <end position="276"/>
    </location>
</feature>
<dbReference type="OrthoDB" id="2166530at2"/>
<feature type="region of interest" description="Disordered" evidence="1">
    <location>
        <begin position="22"/>
        <end position="68"/>
    </location>
</feature>
<protein>
    <recommendedName>
        <fullName evidence="7">Host cell surface-exposed lipoprotein</fullName>
    </recommendedName>
</protein>
<feature type="compositionally biased region" description="Acidic residues" evidence="1">
    <location>
        <begin position="23"/>
        <end position="38"/>
    </location>
</feature>
<dbReference type="STRING" id="426703.SAMN04488100_10374"/>
<feature type="compositionally biased region" description="Basic and acidic residues" evidence="1">
    <location>
        <begin position="168"/>
        <end position="177"/>
    </location>
</feature>
<keyword evidence="2" id="KW-0732">Signal</keyword>
<feature type="region of interest" description="Disordered" evidence="1">
    <location>
        <begin position="104"/>
        <end position="140"/>
    </location>
</feature>
<gene>
    <name evidence="3" type="ORF">APU01nite_10760</name>
    <name evidence="4" type="ORF">SAMN04488100_10374</name>
</gene>
<dbReference type="Proteomes" id="UP000198548">
    <property type="component" value="Unassembled WGS sequence"/>
</dbReference>
<feature type="compositionally biased region" description="Acidic residues" evidence="1">
    <location>
        <begin position="52"/>
        <end position="65"/>
    </location>
</feature>
<sequence length="276" mass="30716">MKNKRLILPMIALSLGLAACQDTTEDTGTETPTEETSDENGSTTDSATSGINDDEAIPTEGEPSDPDYALLEQAKEEYYGGNLDAASGTLSRLLQKDLSDKELLEAEAEDLKEEISQQQAEEASETAESQADSAFKEERQSALLSEEYKAATGKDLSEATDEEIEAWLTERDAEKNEPAQGETAGEESMPESNMTRAEAENYAFEQVIERAEIDEENYFYFVNYTEDNWVQVEARESVEQDGVTFSNLIGMYRYNVSTDEMQKLDVITGDYNTIEE</sequence>